<sequence>MFEQPGLPLTKPKVMTTPKRGGMTSGLKGHDKSQRLKDAGFHFVQATVV</sequence>
<evidence type="ECO:0000313" key="3">
    <source>
        <dbReference type="Proteomes" id="UP000003340"/>
    </source>
</evidence>
<dbReference type="HOGENOM" id="CLU_3134143_0_0_9"/>
<protein>
    <submittedName>
        <fullName evidence="2">Uncharacterized protein</fullName>
    </submittedName>
</protein>
<organism evidence="2 3">
    <name type="scientific">[Clostridium] methylpentosum DSM 5476</name>
    <dbReference type="NCBI Taxonomy" id="537013"/>
    <lineage>
        <taxon>Bacteria</taxon>
        <taxon>Bacillati</taxon>
        <taxon>Bacillota</taxon>
        <taxon>Clostridia</taxon>
        <taxon>Eubacteriales</taxon>
        <taxon>Oscillospiraceae</taxon>
        <taxon>Oscillospiraceae incertae sedis</taxon>
    </lineage>
</organism>
<evidence type="ECO:0000256" key="1">
    <source>
        <dbReference type="SAM" id="MobiDB-lite"/>
    </source>
</evidence>
<evidence type="ECO:0000313" key="2">
    <source>
        <dbReference type="EMBL" id="EEG32213.1"/>
    </source>
</evidence>
<dbReference type="AlphaFoldDB" id="C0E8K4"/>
<name>C0E8K4_9FIRM</name>
<dbReference type="EMBL" id="ACEC01000007">
    <property type="protein sequence ID" value="EEG32213.1"/>
    <property type="molecule type" value="Genomic_DNA"/>
</dbReference>
<dbReference type="Proteomes" id="UP000003340">
    <property type="component" value="Unassembled WGS sequence"/>
</dbReference>
<reference evidence="2 3" key="2">
    <citation type="submission" date="2009-02" db="EMBL/GenBank/DDBJ databases">
        <title>Draft genome sequence of Clostridium methylpentosum (DSM 5476).</title>
        <authorList>
            <person name="Sudarsanam P."/>
            <person name="Ley R."/>
            <person name="Guruge J."/>
            <person name="Turnbaugh P.J."/>
            <person name="Mahowald M."/>
            <person name="Liep D."/>
            <person name="Gordon J."/>
        </authorList>
    </citation>
    <scope>NUCLEOTIDE SEQUENCE [LARGE SCALE GENOMIC DNA]</scope>
    <source>
        <strain evidence="2 3">DSM 5476</strain>
    </source>
</reference>
<gene>
    <name evidence="2" type="ORF">CLOSTMETH_00149</name>
</gene>
<accession>C0E8K4</accession>
<comment type="caution">
    <text evidence="2">The sequence shown here is derived from an EMBL/GenBank/DDBJ whole genome shotgun (WGS) entry which is preliminary data.</text>
</comment>
<proteinExistence type="predicted"/>
<reference evidence="2 3" key="1">
    <citation type="submission" date="2009-01" db="EMBL/GenBank/DDBJ databases">
        <authorList>
            <person name="Fulton L."/>
            <person name="Clifton S."/>
            <person name="Fulton B."/>
            <person name="Xu J."/>
            <person name="Minx P."/>
            <person name="Pepin K.H."/>
            <person name="Johnson M."/>
            <person name="Bhonagiri V."/>
            <person name="Nash W.E."/>
            <person name="Mardis E.R."/>
            <person name="Wilson R.K."/>
        </authorList>
    </citation>
    <scope>NUCLEOTIDE SEQUENCE [LARGE SCALE GENOMIC DNA]</scope>
    <source>
        <strain evidence="2 3">DSM 5476</strain>
    </source>
</reference>
<feature type="region of interest" description="Disordered" evidence="1">
    <location>
        <begin position="1"/>
        <end position="32"/>
    </location>
</feature>
<keyword evidence="3" id="KW-1185">Reference proteome</keyword>
<dbReference type="STRING" id="537013.CLOSTMETH_00149"/>